<dbReference type="Proteomes" id="UP000606172">
    <property type="component" value="Unassembled WGS sequence"/>
</dbReference>
<accession>A0A919V808</accession>
<dbReference type="RefSeq" id="WP_204030711.1">
    <property type="nucleotide sequence ID" value="NZ_BOOW01000037.1"/>
</dbReference>
<evidence type="ECO:0008006" key="4">
    <source>
        <dbReference type="Google" id="ProtNLM"/>
    </source>
</evidence>
<gene>
    <name evidence="2" type="ORF">Ssi02_59010</name>
</gene>
<evidence type="ECO:0000313" key="2">
    <source>
        <dbReference type="EMBL" id="GII95670.1"/>
    </source>
</evidence>
<keyword evidence="3" id="KW-1185">Reference proteome</keyword>
<keyword evidence="1" id="KW-0732">Signal</keyword>
<reference evidence="2" key="1">
    <citation type="submission" date="2021-01" db="EMBL/GenBank/DDBJ databases">
        <title>Whole genome shotgun sequence of Sinosporangium siamense NBRC 109515.</title>
        <authorList>
            <person name="Komaki H."/>
            <person name="Tamura T."/>
        </authorList>
    </citation>
    <scope>NUCLEOTIDE SEQUENCE</scope>
    <source>
        <strain evidence="2">NBRC 109515</strain>
    </source>
</reference>
<comment type="caution">
    <text evidence="2">The sequence shown here is derived from an EMBL/GenBank/DDBJ whole genome shotgun (WGS) entry which is preliminary data.</text>
</comment>
<evidence type="ECO:0000313" key="3">
    <source>
        <dbReference type="Proteomes" id="UP000606172"/>
    </source>
</evidence>
<feature type="chain" id="PRO_5037150121" description="Secreted protein" evidence="1">
    <location>
        <begin position="29"/>
        <end position="170"/>
    </location>
</feature>
<feature type="signal peptide" evidence="1">
    <location>
        <begin position="1"/>
        <end position="28"/>
    </location>
</feature>
<dbReference type="AlphaFoldDB" id="A0A919V808"/>
<name>A0A919V808_9ACTN</name>
<proteinExistence type="predicted"/>
<organism evidence="2 3">
    <name type="scientific">Sinosporangium siamense</name>
    <dbReference type="NCBI Taxonomy" id="1367973"/>
    <lineage>
        <taxon>Bacteria</taxon>
        <taxon>Bacillati</taxon>
        <taxon>Actinomycetota</taxon>
        <taxon>Actinomycetes</taxon>
        <taxon>Streptosporangiales</taxon>
        <taxon>Streptosporangiaceae</taxon>
        <taxon>Sinosporangium</taxon>
    </lineage>
</organism>
<protein>
    <recommendedName>
        <fullName evidence="4">Secreted protein</fullName>
    </recommendedName>
</protein>
<evidence type="ECO:0000256" key="1">
    <source>
        <dbReference type="SAM" id="SignalP"/>
    </source>
</evidence>
<dbReference type="EMBL" id="BOOW01000037">
    <property type="protein sequence ID" value="GII95670.1"/>
    <property type="molecule type" value="Genomic_DNA"/>
</dbReference>
<sequence>MKRTRSILTTVATTVAAGALVLAVPANAAAANNKPVASSSASAGSFDYWGTYYSANYKAKAKGTVRAEWDTEDESNSVRVKGTLYDIDYRTYSKGGKCAYIRFQTHGLADDASWTNRKTYKHCGAGEWKSFTFWNYDVDSIRAKVCQVGRYDVTPIKCGSWKYLYSADDE</sequence>